<feature type="compositionally biased region" description="Basic and acidic residues" evidence="2">
    <location>
        <begin position="576"/>
        <end position="605"/>
    </location>
</feature>
<name>A0A7I8IWE1_SPIIN</name>
<sequence>MSFRSVYRSLQEVFPQVDLRVLKAVAIEHSGDVDAAVEFILLEVLPSLGVQQEEFSLLLVLHRTIPNHRKVRNSIIFDLSSLGFSSTSRNEDASSSVHTDSGELIEGTHGTGNNSASLHASSPRVDKATLAASSHEFIAEPEKNDVPLGYQEHLIEDVSTKYSDPTALTCGNTFDSKNANLSVSSVSGPPFNIQHDATGSQSSICEVEEPTQPENSHLEPNPDSSSVLGLMQCKDPLVDSSSALLARLQELNGLEYLPGSSLVSQNFSASSIEENPSSVKLRPVSEKDESTSCNVHKEDLVCSADTVDELLVLSTEEPIDDNHTATEISARSSQVVSVECLEEFVTDCKGIKNVMVSEIESIVDLMKQVDLCEKEANLAKEEASKAGLDILAKVEDLKEMLKHAKEANNMHAGEVYGEKSILATEAKELQSRLLSLSAERHKTLATIEEVPCNTAERERIEAEQEKYEKEETAHRALGEQEAIMDRVVRESKKLHQEAEENSKLREFLMERGRLVDTLQGEISVICADVLLLKERVDHRMPLGRSPSSSQILTSLASSTSSSMSSASEKLLAGAVRSDDPRGENPEGQGSKHLEEKLLSAGDHHQHSALGDDDWEYFDRDSDLMN</sequence>
<dbReference type="EMBL" id="LR743593">
    <property type="protein sequence ID" value="CAA2622484.1"/>
    <property type="molecule type" value="Genomic_DNA"/>
</dbReference>
<organism evidence="4">
    <name type="scientific">Spirodela intermedia</name>
    <name type="common">Intermediate duckweed</name>
    <dbReference type="NCBI Taxonomy" id="51605"/>
    <lineage>
        <taxon>Eukaryota</taxon>
        <taxon>Viridiplantae</taxon>
        <taxon>Streptophyta</taxon>
        <taxon>Embryophyta</taxon>
        <taxon>Tracheophyta</taxon>
        <taxon>Spermatophyta</taxon>
        <taxon>Magnoliopsida</taxon>
        <taxon>Liliopsida</taxon>
        <taxon>Araceae</taxon>
        <taxon>Lemnoideae</taxon>
        <taxon>Spirodela</taxon>
    </lineage>
</organism>
<feature type="region of interest" description="Disordered" evidence="2">
    <location>
        <begin position="85"/>
        <end position="120"/>
    </location>
</feature>
<gene>
    <name evidence="4" type="ORF">SI7747_06008523</name>
</gene>
<evidence type="ECO:0000313" key="5">
    <source>
        <dbReference type="Proteomes" id="UP001189122"/>
    </source>
</evidence>
<keyword evidence="5" id="KW-1185">Reference proteome</keyword>
<evidence type="ECO:0000259" key="3">
    <source>
        <dbReference type="PROSITE" id="PS51140"/>
    </source>
</evidence>
<dbReference type="GO" id="GO:0043130">
    <property type="term" value="F:ubiquitin binding"/>
    <property type="evidence" value="ECO:0007669"/>
    <property type="project" value="InterPro"/>
</dbReference>
<reference evidence="4 5" key="1">
    <citation type="submission" date="2019-12" db="EMBL/GenBank/DDBJ databases">
        <authorList>
            <person name="Scholz U."/>
            <person name="Mascher M."/>
            <person name="Fiebig A."/>
        </authorList>
    </citation>
    <scope>NUCLEOTIDE SEQUENCE</scope>
</reference>
<protein>
    <recommendedName>
        <fullName evidence="3">CUE domain-containing protein</fullName>
    </recommendedName>
</protein>
<proteinExistence type="predicted"/>
<dbReference type="InterPro" id="IPR003892">
    <property type="entry name" value="CUE"/>
</dbReference>
<feature type="compositionally biased region" description="Polar residues" evidence="2">
    <location>
        <begin position="85"/>
        <end position="99"/>
    </location>
</feature>
<dbReference type="Pfam" id="PF02845">
    <property type="entry name" value="CUE"/>
    <property type="match status" value="1"/>
</dbReference>
<feature type="region of interest" description="Disordered" evidence="2">
    <location>
        <begin position="540"/>
        <end position="625"/>
    </location>
</feature>
<evidence type="ECO:0000313" key="4">
    <source>
        <dbReference type="EMBL" id="CAA2622484.1"/>
    </source>
</evidence>
<dbReference type="PANTHER" id="PTHR48459">
    <property type="entry name" value="CUE DOMAIN-CONTAINING PROTEIN"/>
    <property type="match status" value="1"/>
</dbReference>
<feature type="compositionally biased region" description="Polar residues" evidence="2">
    <location>
        <begin position="111"/>
        <end position="120"/>
    </location>
</feature>
<evidence type="ECO:0000256" key="1">
    <source>
        <dbReference type="SAM" id="Coils"/>
    </source>
</evidence>
<dbReference type="SUPFAM" id="SSF46934">
    <property type="entry name" value="UBA-like"/>
    <property type="match status" value="1"/>
</dbReference>
<feature type="compositionally biased region" description="Low complexity" evidence="2">
    <location>
        <begin position="545"/>
        <end position="567"/>
    </location>
</feature>
<dbReference type="PANTHER" id="PTHR48459:SF1">
    <property type="entry name" value="CUE DOMAIN-CONTAINING PROTEIN"/>
    <property type="match status" value="1"/>
</dbReference>
<evidence type="ECO:0000256" key="2">
    <source>
        <dbReference type="SAM" id="MobiDB-lite"/>
    </source>
</evidence>
<dbReference type="AlphaFoldDB" id="A0A7I8IWE1"/>
<feature type="coiled-coil region" evidence="1">
    <location>
        <begin position="452"/>
        <end position="480"/>
    </location>
</feature>
<feature type="domain" description="CUE" evidence="3">
    <location>
        <begin position="2"/>
        <end position="44"/>
    </location>
</feature>
<keyword evidence="1" id="KW-0175">Coiled coil</keyword>
<accession>A0A7I8IWE1</accession>
<dbReference type="CDD" id="cd14279">
    <property type="entry name" value="CUE"/>
    <property type="match status" value="1"/>
</dbReference>
<dbReference type="Proteomes" id="UP001189122">
    <property type="component" value="Unassembled WGS sequence"/>
</dbReference>
<dbReference type="EMBL" id="CACRZD030000006">
    <property type="protein sequence ID" value="CAA6662130.1"/>
    <property type="molecule type" value="Genomic_DNA"/>
</dbReference>
<dbReference type="InterPro" id="IPR009060">
    <property type="entry name" value="UBA-like_sf"/>
</dbReference>
<feature type="compositionally biased region" description="Basic and acidic residues" evidence="2">
    <location>
        <begin position="616"/>
        <end position="625"/>
    </location>
</feature>
<dbReference type="PROSITE" id="PS51140">
    <property type="entry name" value="CUE"/>
    <property type="match status" value="1"/>
</dbReference>